<organism evidence="3">
    <name type="scientific">hydrothermal vent metagenome</name>
    <dbReference type="NCBI Taxonomy" id="652676"/>
    <lineage>
        <taxon>unclassified sequences</taxon>
        <taxon>metagenomes</taxon>
        <taxon>ecological metagenomes</taxon>
    </lineage>
</organism>
<dbReference type="NCBIfam" id="TIGR03725">
    <property type="entry name" value="T6A_YeaZ"/>
    <property type="match status" value="1"/>
</dbReference>
<dbReference type="PANTHER" id="PTHR11735">
    <property type="entry name" value="TRNA N6-ADENOSINE THREONYLCARBAMOYLTRANSFERASE"/>
    <property type="match status" value="1"/>
</dbReference>
<feature type="domain" description="Gcp-like" evidence="2">
    <location>
        <begin position="35"/>
        <end position="128"/>
    </location>
</feature>
<dbReference type="InterPro" id="IPR000905">
    <property type="entry name" value="Gcp-like_dom"/>
</dbReference>
<evidence type="ECO:0000256" key="1">
    <source>
        <dbReference type="SAM" id="MobiDB-lite"/>
    </source>
</evidence>
<dbReference type="PANTHER" id="PTHR11735:SF11">
    <property type="entry name" value="TRNA THREONYLCARBAMOYLADENOSINE BIOSYNTHESIS PROTEIN TSAB"/>
    <property type="match status" value="1"/>
</dbReference>
<dbReference type="Pfam" id="PF00814">
    <property type="entry name" value="TsaD"/>
    <property type="match status" value="1"/>
</dbReference>
<feature type="region of interest" description="Disordered" evidence="1">
    <location>
        <begin position="184"/>
        <end position="204"/>
    </location>
</feature>
<evidence type="ECO:0000313" key="3">
    <source>
        <dbReference type="EMBL" id="VAW20995.1"/>
    </source>
</evidence>
<dbReference type="AlphaFoldDB" id="A0A3B0TQT2"/>
<proteinExistence type="predicted"/>
<protein>
    <submittedName>
        <fullName evidence="3">tRNA threonylcarbamoyladenosine biosynthesis protein TsaB</fullName>
    </submittedName>
</protein>
<dbReference type="GO" id="GO:0002949">
    <property type="term" value="P:tRNA threonylcarbamoyladenosine modification"/>
    <property type="evidence" value="ECO:0007669"/>
    <property type="project" value="InterPro"/>
</dbReference>
<dbReference type="InterPro" id="IPR043129">
    <property type="entry name" value="ATPase_NBD"/>
</dbReference>
<evidence type="ECO:0000259" key="2">
    <source>
        <dbReference type="Pfam" id="PF00814"/>
    </source>
</evidence>
<reference evidence="3" key="1">
    <citation type="submission" date="2018-06" db="EMBL/GenBank/DDBJ databases">
        <authorList>
            <person name="Zhirakovskaya E."/>
        </authorList>
    </citation>
    <scope>NUCLEOTIDE SEQUENCE</scope>
</reference>
<dbReference type="EMBL" id="UOEO01000153">
    <property type="protein sequence ID" value="VAW20995.1"/>
    <property type="molecule type" value="Genomic_DNA"/>
</dbReference>
<accession>A0A3B0TQT2</accession>
<dbReference type="SUPFAM" id="SSF53067">
    <property type="entry name" value="Actin-like ATPase domain"/>
    <property type="match status" value="1"/>
</dbReference>
<dbReference type="InterPro" id="IPR022496">
    <property type="entry name" value="T6A_TsaB"/>
</dbReference>
<dbReference type="GO" id="GO:0005829">
    <property type="term" value="C:cytosol"/>
    <property type="evidence" value="ECO:0007669"/>
    <property type="project" value="TreeGrafter"/>
</dbReference>
<dbReference type="Gene3D" id="3.30.420.40">
    <property type="match status" value="1"/>
</dbReference>
<name>A0A3B0TQT2_9ZZZZ</name>
<sequence length="204" mass="21630">MSARTAEKILFIDTSGPSLQLALAGAGLSASFVEDIARGHAEILFDRLAGFLAGNETSYKDLTRVGVTTGPGSFTGLRIGISAARGLSLALDIPAIGVPNLLALSLCGPKNPHVVIVAARREQAYVQQFSAPGQPRGGPELLALTVAEKFLPAENFSVLKDPLLDIVRTAQFALEAKEDDFPPHPSYVRAADAKPQTKMRIARK</sequence>
<gene>
    <name evidence="3" type="ORF">MNBD_ALPHA12-1964</name>
</gene>